<gene>
    <name evidence="2" type="ORF">FSB_LOCUS15403</name>
</gene>
<sequence>MPWFLNMEQAAPPHLLQYRLGVSSHLRYSNSFSQTSNSHSHFNLTKPPEAPQNEHHTHFLCRFG</sequence>
<organism evidence="2">
    <name type="scientific">Fagus sylvatica</name>
    <name type="common">Beechnut</name>
    <dbReference type="NCBI Taxonomy" id="28930"/>
    <lineage>
        <taxon>Eukaryota</taxon>
        <taxon>Viridiplantae</taxon>
        <taxon>Streptophyta</taxon>
        <taxon>Embryophyta</taxon>
        <taxon>Tracheophyta</taxon>
        <taxon>Spermatophyta</taxon>
        <taxon>Magnoliopsida</taxon>
        <taxon>eudicotyledons</taxon>
        <taxon>Gunneridae</taxon>
        <taxon>Pentapetalae</taxon>
        <taxon>rosids</taxon>
        <taxon>fabids</taxon>
        <taxon>Fagales</taxon>
        <taxon>Fagaceae</taxon>
        <taxon>Fagus</taxon>
    </lineage>
</organism>
<feature type="region of interest" description="Disordered" evidence="1">
    <location>
        <begin position="36"/>
        <end position="56"/>
    </location>
</feature>
<dbReference type="AlphaFoldDB" id="A0A2N9FKU4"/>
<name>A0A2N9FKU4_FAGSY</name>
<reference evidence="2" key="1">
    <citation type="submission" date="2018-02" db="EMBL/GenBank/DDBJ databases">
        <authorList>
            <person name="Cohen D.B."/>
            <person name="Kent A.D."/>
        </authorList>
    </citation>
    <scope>NUCLEOTIDE SEQUENCE</scope>
</reference>
<protein>
    <submittedName>
        <fullName evidence="2">Uncharacterized protein</fullName>
    </submittedName>
</protein>
<accession>A0A2N9FKU4</accession>
<evidence type="ECO:0000256" key="1">
    <source>
        <dbReference type="SAM" id="MobiDB-lite"/>
    </source>
</evidence>
<proteinExistence type="predicted"/>
<evidence type="ECO:0000313" key="2">
    <source>
        <dbReference type="EMBL" id="SPC87521.1"/>
    </source>
</evidence>
<dbReference type="EMBL" id="OIVN01000926">
    <property type="protein sequence ID" value="SPC87521.1"/>
    <property type="molecule type" value="Genomic_DNA"/>
</dbReference>